<dbReference type="Gene3D" id="3.40.50.720">
    <property type="entry name" value="NAD(P)-binding Rossmann-like Domain"/>
    <property type="match status" value="1"/>
</dbReference>
<dbReference type="PANTHER" id="PTHR48476">
    <property type="entry name" value="SHORT-CHAIN DEHYDROGENASE TIC 32, CHLOROPLASTIC-LIKE"/>
    <property type="match status" value="1"/>
</dbReference>
<dbReference type="Gramene" id="rna-AYBTSS11_LOCUS15502">
    <property type="protein sequence ID" value="CAJ1952820.1"/>
    <property type="gene ID" value="gene-AYBTSS11_LOCUS15502"/>
</dbReference>
<accession>A0AA86T6M5</accession>
<proteinExistence type="predicted"/>
<reference evidence="1" key="1">
    <citation type="submission" date="2023-10" db="EMBL/GenBank/DDBJ databases">
        <authorList>
            <person name="Domelevo Entfellner J.-B."/>
        </authorList>
    </citation>
    <scope>NUCLEOTIDE SEQUENCE</scope>
</reference>
<name>A0AA86T6M5_9FABA</name>
<dbReference type="PANTHER" id="PTHR48476:SF1">
    <property type="entry name" value="SHORT-CHAIN DEHYDROGENASE TIC 32, CHLOROPLASTIC-LIKE"/>
    <property type="match status" value="1"/>
</dbReference>
<protein>
    <recommendedName>
        <fullName evidence="3">Short-chain dehydrogenase TIC 32, chloroplastic</fullName>
    </recommendedName>
</protein>
<sequence>MCITGLKEDGTNIIANSLHPGATLSTDIYTHNSILAAALKILRSSGIENILKLLAKNVQQGASTTCYVALHPQVNGISGKYFVDNNIAEPSSHGKDMDLAKKLWDFSINLTK</sequence>
<gene>
    <name evidence="1" type="ORF">AYBTSS11_LOCUS15502</name>
</gene>
<keyword evidence="2" id="KW-1185">Reference proteome</keyword>
<evidence type="ECO:0008006" key="3">
    <source>
        <dbReference type="Google" id="ProtNLM"/>
    </source>
</evidence>
<dbReference type="EMBL" id="OY731401">
    <property type="protein sequence ID" value="CAJ1952820.1"/>
    <property type="molecule type" value="Genomic_DNA"/>
</dbReference>
<dbReference type="AlphaFoldDB" id="A0AA86T6M5"/>
<dbReference type="InterPro" id="IPR055280">
    <property type="entry name" value="TIC32"/>
</dbReference>
<dbReference type="Proteomes" id="UP001189624">
    <property type="component" value="Chromosome 4"/>
</dbReference>
<organism evidence="1 2">
    <name type="scientific">Sphenostylis stenocarpa</name>
    <dbReference type="NCBI Taxonomy" id="92480"/>
    <lineage>
        <taxon>Eukaryota</taxon>
        <taxon>Viridiplantae</taxon>
        <taxon>Streptophyta</taxon>
        <taxon>Embryophyta</taxon>
        <taxon>Tracheophyta</taxon>
        <taxon>Spermatophyta</taxon>
        <taxon>Magnoliopsida</taxon>
        <taxon>eudicotyledons</taxon>
        <taxon>Gunneridae</taxon>
        <taxon>Pentapetalae</taxon>
        <taxon>rosids</taxon>
        <taxon>fabids</taxon>
        <taxon>Fabales</taxon>
        <taxon>Fabaceae</taxon>
        <taxon>Papilionoideae</taxon>
        <taxon>50 kb inversion clade</taxon>
        <taxon>NPAAA clade</taxon>
        <taxon>indigoferoid/millettioid clade</taxon>
        <taxon>Phaseoleae</taxon>
        <taxon>Sphenostylis</taxon>
    </lineage>
</organism>
<evidence type="ECO:0000313" key="2">
    <source>
        <dbReference type="Proteomes" id="UP001189624"/>
    </source>
</evidence>
<evidence type="ECO:0000313" key="1">
    <source>
        <dbReference type="EMBL" id="CAJ1952820.1"/>
    </source>
</evidence>